<dbReference type="PANTHER" id="PTHR35790">
    <property type="entry name" value="HTH-TYPE TRANSCRIPTIONAL REGULATOR PCHR"/>
    <property type="match status" value="1"/>
</dbReference>
<dbReference type="EMBL" id="AAUV01000055">
    <property type="protein sequence ID" value="EAV39242.1"/>
    <property type="molecule type" value="Genomic_DNA"/>
</dbReference>
<proteinExistence type="predicted"/>
<keyword evidence="1" id="KW-0805">Transcription regulation</keyword>
<dbReference type="GO" id="GO:0003677">
    <property type="term" value="F:DNA binding"/>
    <property type="evidence" value="ECO:0007669"/>
    <property type="project" value="UniProtKB-KW"/>
</dbReference>
<dbReference type="InterPro" id="IPR052067">
    <property type="entry name" value="Metal_resp_HTH_trans_reg"/>
</dbReference>
<feature type="domain" description="HTH marR-type" evidence="4">
    <location>
        <begin position="120"/>
        <end position="222"/>
    </location>
</feature>
<dbReference type="SMART" id="SM00347">
    <property type="entry name" value="HTH_MARR"/>
    <property type="match status" value="1"/>
</dbReference>
<keyword evidence="3" id="KW-0804">Transcription</keyword>
<dbReference type="InterPro" id="IPR036388">
    <property type="entry name" value="WH-like_DNA-bd_sf"/>
</dbReference>
<dbReference type="SUPFAM" id="SSF46785">
    <property type="entry name" value="Winged helix' DNA-binding domain"/>
    <property type="match status" value="1"/>
</dbReference>
<protein>
    <submittedName>
        <fullName evidence="5">Transcriptional regulator, MarR family</fullName>
    </submittedName>
</protein>
<dbReference type="Gene3D" id="1.10.10.10">
    <property type="entry name" value="Winged helix-like DNA-binding domain superfamily/Winged helix DNA-binding domain"/>
    <property type="match status" value="1"/>
</dbReference>
<evidence type="ECO:0000313" key="5">
    <source>
        <dbReference type="EMBL" id="EAV39242.1"/>
    </source>
</evidence>
<keyword evidence="2" id="KW-0238">DNA-binding</keyword>
<dbReference type="Pfam" id="PF13463">
    <property type="entry name" value="HTH_27"/>
    <property type="match status" value="1"/>
</dbReference>
<dbReference type="AlphaFoldDB" id="A0NJX4"/>
<reference evidence="5 6" key="1">
    <citation type="submission" date="2006-11" db="EMBL/GenBank/DDBJ databases">
        <authorList>
            <consortium name="Laboratoire de Microbiologie (Universite Bourgogne)"/>
            <consortium name="GENOME Express"/>
            <consortium name="UMR Oenologie Ampelologie (Universite Bordeaux 2)"/>
            <person name="Guzzo J."/>
        </authorList>
    </citation>
    <scope>NUCLEOTIDE SEQUENCE [LARGE SCALE GENOMIC DNA]</scope>
    <source>
        <strain evidence="5 6">ATCC BAA-1163</strain>
    </source>
</reference>
<evidence type="ECO:0000313" key="6">
    <source>
        <dbReference type="Proteomes" id="UP000003346"/>
    </source>
</evidence>
<organism evidence="5 6">
    <name type="scientific">Oenococcus oeni ATCC BAA-1163</name>
    <dbReference type="NCBI Taxonomy" id="379360"/>
    <lineage>
        <taxon>Bacteria</taxon>
        <taxon>Bacillati</taxon>
        <taxon>Bacillota</taxon>
        <taxon>Bacilli</taxon>
        <taxon>Lactobacillales</taxon>
        <taxon>Lactobacillaceae</taxon>
        <taxon>Oenococcus</taxon>
    </lineage>
</organism>
<dbReference type="Proteomes" id="UP000003346">
    <property type="component" value="Unassembled WGS sequence"/>
</dbReference>
<dbReference type="HOGENOM" id="CLU_1164922_0_0_9"/>
<gene>
    <name evidence="5" type="ORF">OENOO_60064</name>
</gene>
<dbReference type="GO" id="GO:0003700">
    <property type="term" value="F:DNA-binding transcription factor activity"/>
    <property type="evidence" value="ECO:0007669"/>
    <property type="project" value="InterPro"/>
</dbReference>
<name>A0NJX4_OENOE</name>
<comment type="caution">
    <text evidence="5">The sequence shown here is derived from an EMBL/GenBank/DDBJ whole genome shotgun (WGS) entry which is preliminary data.</text>
</comment>
<evidence type="ECO:0000256" key="3">
    <source>
        <dbReference type="ARBA" id="ARBA00023163"/>
    </source>
</evidence>
<dbReference type="PANTHER" id="PTHR35790:SF4">
    <property type="entry name" value="HTH-TYPE TRANSCRIPTIONAL REGULATOR PCHR"/>
    <property type="match status" value="1"/>
</dbReference>
<accession>A0NJX4</accession>
<evidence type="ECO:0000256" key="1">
    <source>
        <dbReference type="ARBA" id="ARBA00023015"/>
    </source>
</evidence>
<evidence type="ECO:0000256" key="2">
    <source>
        <dbReference type="ARBA" id="ARBA00023125"/>
    </source>
</evidence>
<sequence length="238" mass="27777">MQVNYINTISTVFQILDCLLSKSCRVRTLVWLIMTGGNTVGMIKNNYSFHFCGISLSFLYSKEYNYYCTLDNKSQYIFQGIYFMNNFKKISHELRRYRNYDNTEKVRNYLLEHTVSDGLAELLNSLSISDLDVLSTVIRHHDSRISEIVKHLSFTQGAVSKIVNKLFRLQLIEKYHLADNKKDTYLKGTETGEKIHLLHAEYHREMDQRLLNFSKGFSANELSLIGNFLASINDLREE</sequence>
<dbReference type="InterPro" id="IPR036390">
    <property type="entry name" value="WH_DNA-bd_sf"/>
</dbReference>
<evidence type="ECO:0000259" key="4">
    <source>
        <dbReference type="SMART" id="SM00347"/>
    </source>
</evidence>
<dbReference type="InterPro" id="IPR000835">
    <property type="entry name" value="HTH_MarR-typ"/>
</dbReference>